<feature type="signal peptide" evidence="1">
    <location>
        <begin position="1"/>
        <end position="25"/>
    </location>
</feature>
<reference evidence="2 3" key="1">
    <citation type="submission" date="2021-08" db="EMBL/GenBank/DDBJ databases">
        <title>Novel members of of the genus Stenotrophomonas from differernt environment.</title>
        <authorList>
            <person name="Deng Y."/>
        </authorList>
    </citation>
    <scope>NUCLEOTIDE SEQUENCE [LARGE SCALE GENOMIC DNA]</scope>
    <source>
        <strain evidence="2 3">CPCC 101365</strain>
    </source>
</reference>
<accession>A0ABT0SDE9</accession>
<evidence type="ECO:0000313" key="3">
    <source>
        <dbReference type="Proteomes" id="UP001431235"/>
    </source>
</evidence>
<sequence>MNRLRLLATLAALLPAALLATEAAAQAPGTVAAVRCESVNNRPQSCTTDWADAIIVRQLSSTRCVQGQNWGSGNRSVWVSNGCRADFGPGRGGGNHGNGNGNIVGDGNIRCESNDNRQRVCNTGWRRAALVRQLSKTRCIEGDNWGSSNGAVWVTNGCRAEFAEGRGGLWGGGGGNTGYQDTLRCESNDNRQRVCNTGWRRATLVRQLSKAQCVEGTSWGSSNGAVWVTNGCRAEFAEGRGSVWGGGGSWGGGNAGYSIECHSENNRMRSCPWERRRGRPVLIQQLSRTQCIEGRNWGYNGNSVWVNDGCRARFGAR</sequence>
<gene>
    <name evidence="2" type="ORF">K5L01_01560</name>
</gene>
<dbReference type="InterPro" id="IPR021381">
    <property type="entry name" value="DUF3011"/>
</dbReference>
<keyword evidence="1" id="KW-0732">Signal</keyword>
<evidence type="ECO:0000256" key="1">
    <source>
        <dbReference type="SAM" id="SignalP"/>
    </source>
</evidence>
<organism evidence="2 3">
    <name type="scientific">Stenotrophomonas mori</name>
    <dbReference type="NCBI Taxonomy" id="2871096"/>
    <lineage>
        <taxon>Bacteria</taxon>
        <taxon>Pseudomonadati</taxon>
        <taxon>Pseudomonadota</taxon>
        <taxon>Gammaproteobacteria</taxon>
        <taxon>Lysobacterales</taxon>
        <taxon>Lysobacteraceae</taxon>
        <taxon>Stenotrophomonas</taxon>
    </lineage>
</organism>
<feature type="chain" id="PRO_5045091397" evidence="1">
    <location>
        <begin position="26"/>
        <end position="317"/>
    </location>
</feature>
<dbReference type="EMBL" id="JAIKTS010000001">
    <property type="protein sequence ID" value="MCL7713348.1"/>
    <property type="molecule type" value="Genomic_DNA"/>
</dbReference>
<name>A0ABT0SDE9_9GAMM</name>
<comment type="caution">
    <text evidence="2">The sequence shown here is derived from an EMBL/GenBank/DDBJ whole genome shotgun (WGS) entry which is preliminary data.</text>
</comment>
<dbReference type="Pfam" id="PF11218">
    <property type="entry name" value="DUF3011"/>
    <property type="match status" value="1"/>
</dbReference>
<dbReference type="Proteomes" id="UP001431235">
    <property type="component" value="Unassembled WGS sequence"/>
</dbReference>
<dbReference type="RefSeq" id="WP_250061322.1">
    <property type="nucleotide sequence ID" value="NZ_JAIKTS010000001.1"/>
</dbReference>
<keyword evidence="3" id="KW-1185">Reference proteome</keyword>
<proteinExistence type="predicted"/>
<evidence type="ECO:0000313" key="2">
    <source>
        <dbReference type="EMBL" id="MCL7713348.1"/>
    </source>
</evidence>
<protein>
    <submittedName>
        <fullName evidence="2">DUF3011 domain-containing protein</fullName>
    </submittedName>
</protein>